<proteinExistence type="predicted"/>
<organism evidence="3 4">
    <name type="scientific">Bacillus carboniphilus</name>
    <dbReference type="NCBI Taxonomy" id="86663"/>
    <lineage>
        <taxon>Bacteria</taxon>
        <taxon>Bacillati</taxon>
        <taxon>Bacillota</taxon>
        <taxon>Bacilli</taxon>
        <taxon>Bacillales</taxon>
        <taxon>Bacillaceae</taxon>
        <taxon>Bacillus</taxon>
    </lineage>
</organism>
<dbReference type="EMBL" id="CP129013">
    <property type="protein sequence ID" value="WLR43649.1"/>
    <property type="molecule type" value="Genomic_DNA"/>
</dbReference>
<dbReference type="InterPro" id="IPR035940">
    <property type="entry name" value="CAP_sf"/>
</dbReference>
<dbReference type="SUPFAM" id="SSF55797">
    <property type="entry name" value="PR-1-like"/>
    <property type="match status" value="1"/>
</dbReference>
<accession>A0ABY9JXZ0</accession>
<evidence type="ECO:0000259" key="2">
    <source>
        <dbReference type="Pfam" id="PF14504"/>
    </source>
</evidence>
<dbReference type="Proteomes" id="UP001197974">
    <property type="component" value="Chromosome"/>
</dbReference>
<dbReference type="CDD" id="cd05379">
    <property type="entry name" value="CAP_bacterial"/>
    <property type="match status" value="1"/>
</dbReference>
<keyword evidence="4" id="KW-1185">Reference proteome</keyword>
<feature type="domain" description="CAP-associated" evidence="2">
    <location>
        <begin position="67"/>
        <end position="206"/>
    </location>
</feature>
<dbReference type="InterPro" id="IPR029410">
    <property type="entry name" value="CAP_assoc"/>
</dbReference>
<reference evidence="3 4" key="1">
    <citation type="submission" date="2023-06" db="EMBL/GenBank/DDBJ databases">
        <title>Five Gram-positive bacteria isolated from mangrove sediments in Shenzhen, Guangdong, China.</title>
        <authorList>
            <person name="Yu S."/>
            <person name="Zheng W."/>
            <person name="Huang Y."/>
        </authorList>
    </citation>
    <scope>NUCLEOTIDE SEQUENCE [LARGE SCALE GENOMIC DNA]</scope>
    <source>
        <strain evidence="3 4">SaN35-3</strain>
    </source>
</reference>
<protein>
    <submittedName>
        <fullName evidence="3">CAP domain-containing protein</fullName>
    </submittedName>
</protein>
<dbReference type="PANTHER" id="PTHR31157:SF26">
    <property type="entry name" value="SCP-LIKE EXTRACELLULAR PROTEIN"/>
    <property type="match status" value="1"/>
</dbReference>
<feature type="domain" description="SCP" evidence="1">
    <location>
        <begin position="238"/>
        <end position="347"/>
    </location>
</feature>
<evidence type="ECO:0000313" key="3">
    <source>
        <dbReference type="EMBL" id="WLR43649.1"/>
    </source>
</evidence>
<gene>
    <name evidence="3" type="ORF">LC087_05750</name>
</gene>
<dbReference type="Pfam" id="PF00188">
    <property type="entry name" value="CAP"/>
    <property type="match status" value="1"/>
</dbReference>
<dbReference type="Pfam" id="PF14504">
    <property type="entry name" value="CAP_assoc_N"/>
    <property type="match status" value="1"/>
</dbReference>
<dbReference type="Gene3D" id="3.40.33.10">
    <property type="entry name" value="CAP"/>
    <property type="match status" value="1"/>
</dbReference>
<dbReference type="InterPro" id="IPR014044">
    <property type="entry name" value="CAP_dom"/>
</dbReference>
<evidence type="ECO:0000313" key="4">
    <source>
        <dbReference type="Proteomes" id="UP001197974"/>
    </source>
</evidence>
<name>A0ABY9JXZ0_9BACI</name>
<sequence length="359" mass="41325">MKVIIKNVFVPLLLAVTLFLAMSFFDFPTQFETEKPPIENVPLSEGEENKQMENKIEIGQESLLTLIGQTSNQVIEQYGDPLRIDPSMYGYEWWIYPQDEENYFQVGVRDQKVVTLFAIGPTLNISPLKPNSLIEEIEKNQTVSDTVELEEEGSRYQFSLSDEDLKVRPLLSIEDTFVQLYIDSNTKRVSSIRVLDGPTLIKHKPYNLTYRGTLLPEHKVEQDDWPYIQEGLKKQIFDVTNVIRARHNKMELLWDLEVSEMADRHSKDMSDHNFFAHQSPNSGSLLDRLTVSKIPFQIAGENIAAHYVDGLAAVEGWMNSSSHRETLLNDEYTHLGVGVHEKYYTQNFIKQIDFSSISE</sequence>
<dbReference type="RefSeq" id="WP_306020306.1">
    <property type="nucleotide sequence ID" value="NZ_CP129013.1"/>
</dbReference>
<dbReference type="PANTHER" id="PTHR31157">
    <property type="entry name" value="SCP DOMAIN-CONTAINING PROTEIN"/>
    <property type="match status" value="1"/>
</dbReference>
<evidence type="ECO:0000259" key="1">
    <source>
        <dbReference type="Pfam" id="PF00188"/>
    </source>
</evidence>